<dbReference type="GeneID" id="106126976"/>
<dbReference type="InterPro" id="IPR001304">
    <property type="entry name" value="C-type_lectin-like"/>
</dbReference>
<name>A0AAJ6ZW39_PAPXU</name>
<dbReference type="Proteomes" id="UP000694872">
    <property type="component" value="Unplaced"/>
</dbReference>
<dbReference type="PANTHER" id="PTHR22803">
    <property type="entry name" value="MANNOSE, PHOSPHOLIPASE, LECTIN RECEPTOR RELATED"/>
    <property type="match status" value="1"/>
</dbReference>
<gene>
    <name evidence="2" type="primary">LOC106126976</name>
</gene>
<accession>A0AAJ6ZW39</accession>
<evidence type="ECO:0000259" key="1">
    <source>
        <dbReference type="PROSITE" id="PS50041"/>
    </source>
</evidence>
<dbReference type="InterPro" id="IPR050111">
    <property type="entry name" value="C-type_lectin/snaclec_domain"/>
</dbReference>
<evidence type="ECO:0000313" key="2">
    <source>
        <dbReference type="RefSeq" id="XP_013180341.1"/>
    </source>
</evidence>
<reference evidence="2" key="1">
    <citation type="submission" date="2025-08" db="UniProtKB">
        <authorList>
            <consortium name="RefSeq"/>
        </authorList>
    </citation>
    <scope>IDENTIFICATION</scope>
</reference>
<organism evidence="2">
    <name type="scientific">Papilio xuthus</name>
    <name type="common">Asian swallowtail butterfly</name>
    <dbReference type="NCBI Taxonomy" id="66420"/>
    <lineage>
        <taxon>Eukaryota</taxon>
        <taxon>Metazoa</taxon>
        <taxon>Ecdysozoa</taxon>
        <taxon>Arthropoda</taxon>
        <taxon>Hexapoda</taxon>
        <taxon>Insecta</taxon>
        <taxon>Pterygota</taxon>
        <taxon>Neoptera</taxon>
        <taxon>Endopterygota</taxon>
        <taxon>Lepidoptera</taxon>
        <taxon>Glossata</taxon>
        <taxon>Ditrysia</taxon>
        <taxon>Papilionoidea</taxon>
        <taxon>Papilionidae</taxon>
        <taxon>Papilioninae</taxon>
        <taxon>Papilio</taxon>
    </lineage>
</organism>
<dbReference type="RefSeq" id="XP_013180341.1">
    <property type="nucleotide sequence ID" value="XM_013324887.1"/>
</dbReference>
<dbReference type="CDD" id="cd00037">
    <property type="entry name" value="CLECT"/>
    <property type="match status" value="2"/>
</dbReference>
<dbReference type="SUPFAM" id="SSF56436">
    <property type="entry name" value="C-type lectin-like"/>
    <property type="match status" value="2"/>
</dbReference>
<feature type="domain" description="C-type lectin" evidence="1">
    <location>
        <begin position="183"/>
        <end position="300"/>
    </location>
</feature>
<proteinExistence type="predicted"/>
<dbReference type="KEGG" id="pxu:106126976"/>
<dbReference type="Pfam" id="PF00059">
    <property type="entry name" value="Lectin_C"/>
    <property type="match status" value="2"/>
</dbReference>
<dbReference type="SMART" id="SM00034">
    <property type="entry name" value="CLECT"/>
    <property type="match status" value="2"/>
</dbReference>
<sequence length="322" mass="37190">MTPKTCYTRGSKSIIRCKRFCDGQPELKFFRSDYVYLNCANSFYKVHTKAKTWWNAKEKCDLEGAKLFYPDNNIELDEVICHINKTNPNIDLIHIGISATQTKGVFLTVDGVPIRDVFSNWMAGEPNDATAEDDCVVMNKLGIYQDSKCNTWLPYICKKTMQSFREWNAECKSPFLGYKFNKEMNKCYKFHTQPKSWRDAEKICEAEQAYLAIPNSKQEADHLSKITNDNPKNYDGYYLSGAVHLGYRFDETIEDWVTLKGETLEQAGYSVWNYYQPDGGEKEYCGGMFYNGEFNDISCETQDCYFICERDIDEIGGKTGKN</sequence>
<dbReference type="InterPro" id="IPR016186">
    <property type="entry name" value="C-type_lectin-like/link_sf"/>
</dbReference>
<protein>
    <submittedName>
        <fullName evidence="2">C-type mannose receptor 2-like</fullName>
    </submittedName>
</protein>
<feature type="domain" description="C-type lectin" evidence="1">
    <location>
        <begin position="44"/>
        <end position="158"/>
    </location>
</feature>
<dbReference type="Gene3D" id="3.10.100.10">
    <property type="entry name" value="Mannose-Binding Protein A, subunit A"/>
    <property type="match status" value="2"/>
</dbReference>
<dbReference type="PROSITE" id="PS50041">
    <property type="entry name" value="C_TYPE_LECTIN_2"/>
    <property type="match status" value="2"/>
</dbReference>
<dbReference type="AlphaFoldDB" id="A0AAJ6ZW39"/>
<dbReference type="InterPro" id="IPR016187">
    <property type="entry name" value="CTDL_fold"/>
</dbReference>